<dbReference type="Gene3D" id="3.30.565.10">
    <property type="entry name" value="Histidine kinase-like ATPase, C-terminal domain"/>
    <property type="match status" value="1"/>
</dbReference>
<dbReference type="InterPro" id="IPR004358">
    <property type="entry name" value="Sig_transdc_His_kin-like_C"/>
</dbReference>
<keyword evidence="7" id="KW-0732">Signal</keyword>
<dbReference type="Proteomes" id="UP000753802">
    <property type="component" value="Unassembled WGS sequence"/>
</dbReference>
<name>A0ABW9ZNB7_9BACT</name>
<dbReference type="PANTHER" id="PTHR45339">
    <property type="entry name" value="HYBRID SIGNAL TRANSDUCTION HISTIDINE KINASE J"/>
    <property type="match status" value="1"/>
</dbReference>
<evidence type="ECO:0000259" key="9">
    <source>
        <dbReference type="PROSITE" id="PS50110"/>
    </source>
</evidence>
<protein>
    <recommendedName>
        <fullName evidence="2">histidine kinase</fullName>
        <ecNumber evidence="2">2.7.13.3</ecNumber>
    </recommendedName>
</protein>
<dbReference type="Pfam" id="PF02518">
    <property type="entry name" value="HATPase_c"/>
    <property type="match status" value="1"/>
</dbReference>
<accession>A0ABW9ZNB7</accession>
<comment type="catalytic activity">
    <reaction evidence="1">
        <text>ATP + protein L-histidine = ADP + protein N-phospho-L-histidine.</text>
        <dbReference type="EC" id="2.7.13.3"/>
    </reaction>
</comment>
<dbReference type="InterPro" id="IPR011006">
    <property type="entry name" value="CheY-like_superfamily"/>
</dbReference>
<organism evidence="10 11">
    <name type="scientific">Sediminibacterium roseum</name>
    <dbReference type="NCBI Taxonomy" id="1978412"/>
    <lineage>
        <taxon>Bacteria</taxon>
        <taxon>Pseudomonadati</taxon>
        <taxon>Bacteroidota</taxon>
        <taxon>Chitinophagia</taxon>
        <taxon>Chitinophagales</taxon>
        <taxon>Chitinophagaceae</taxon>
        <taxon>Sediminibacterium</taxon>
    </lineage>
</organism>
<feature type="transmembrane region" description="Helical" evidence="6">
    <location>
        <begin position="230"/>
        <end position="249"/>
    </location>
</feature>
<dbReference type="SUPFAM" id="SSF55874">
    <property type="entry name" value="ATPase domain of HSP90 chaperone/DNA topoisomerase II/histidine kinase"/>
    <property type="match status" value="1"/>
</dbReference>
<evidence type="ECO:0000256" key="5">
    <source>
        <dbReference type="PROSITE-ProRule" id="PRU00169"/>
    </source>
</evidence>
<dbReference type="SUPFAM" id="SSF47384">
    <property type="entry name" value="Homodimeric domain of signal transducing histidine kinase"/>
    <property type="match status" value="1"/>
</dbReference>
<keyword evidence="6" id="KW-1133">Transmembrane helix</keyword>
<feature type="domain" description="Histidine kinase" evidence="8">
    <location>
        <begin position="426"/>
        <end position="647"/>
    </location>
</feature>
<evidence type="ECO:0000256" key="2">
    <source>
        <dbReference type="ARBA" id="ARBA00012438"/>
    </source>
</evidence>
<feature type="transmembrane region" description="Helical" evidence="6">
    <location>
        <begin position="321"/>
        <end position="341"/>
    </location>
</feature>
<feature type="signal peptide" evidence="7">
    <location>
        <begin position="1"/>
        <end position="26"/>
    </location>
</feature>
<dbReference type="InterPro" id="IPR001789">
    <property type="entry name" value="Sig_transdc_resp-reg_receiver"/>
</dbReference>
<dbReference type="CDD" id="cd16922">
    <property type="entry name" value="HATPase_EvgS-ArcB-TorS-like"/>
    <property type="match status" value="1"/>
</dbReference>
<dbReference type="SUPFAM" id="SSF52172">
    <property type="entry name" value="CheY-like"/>
    <property type="match status" value="1"/>
</dbReference>
<evidence type="ECO:0000259" key="8">
    <source>
        <dbReference type="PROSITE" id="PS50109"/>
    </source>
</evidence>
<keyword evidence="6" id="KW-0472">Membrane</keyword>
<reference evidence="10 11" key="1">
    <citation type="submission" date="2020-01" db="EMBL/GenBank/DDBJ databases">
        <title>Genome analysis.</title>
        <authorList>
            <person name="Wu S."/>
            <person name="Wang G."/>
        </authorList>
    </citation>
    <scope>NUCLEOTIDE SEQUENCE [LARGE SCALE GENOMIC DNA]</scope>
    <source>
        <strain evidence="10 11">SYL130</strain>
    </source>
</reference>
<dbReference type="InterPro" id="IPR003594">
    <property type="entry name" value="HATPase_dom"/>
</dbReference>
<gene>
    <name evidence="10" type="ORF">GWC95_00525</name>
</gene>
<sequence>MSVTRLHKVPFFLLLFFCGFTDIAKAGASFPLAKNGVIDLRNTDLSKDKIPLDGDWVLYWKRILTPQDAAAPTAIVPFPRLWTKTLVNGKPLPNMGYASYSLTVLLPKHSNKIGFDVPDTYASYRLFVNGELLCEAGNPDSNEERAVPKWLQQTVQLTSSSDTLHLVLQVANFWHSKGGPYKQLFIGDYPLLKQERDRDNAFDFVLMGCLFMGGLFFFGLFLFGRHDRSLLYFALFCMTYSYRMVGARSYALHSIFPDIPWTITTHLEYLSLFVSVTFFSLYTRYLYPKDSNKYVTYMQAWSCLILSAIVVIFPPSVFTQLINPFLVVMFVVIGYAFYVYIKAMRNRRLGAGYALLSTGVVLLVFVVINLQYFGIVSPQKEILFIGYISFFFLQSLILSFRFASMLKQAKEQAEQGLKAKNEFLSTMSHEIRTPLNSILGMTHLILRDNPRTEQKEQLNVLLFSANNLLAIVNDILDYNKIEAGKVNFEVIEMDFANTVKNIVSGMRTSAEEKNIDLRLHIDPKLKNRILGDPTRIGQVITNLVSNAIKFTRKGHVAVEVKVESETNSHITLLVRIEDTGIGIAAEKQKMIFEQFTQADTSTSRNFGGTGLGLAISKKLLELQGSSLQLSSEHGKGSVFYFTQTFPKVITTEKKMESRAENAPTEESRPLTGVSILLVEDNEVNILVARTFLERWGATIDVALNGQEALDKVDVNRHRLILMDMHMPVMDGYEATRRLRERGVTIPIVALTASLPRDVDERIKDTGIDDIVVKPFVPDNLFAVILHHTNIYRKPGEQ</sequence>
<feature type="chain" id="PRO_5047110962" description="histidine kinase" evidence="7">
    <location>
        <begin position="27"/>
        <end position="797"/>
    </location>
</feature>
<feature type="transmembrane region" description="Helical" evidence="6">
    <location>
        <begin position="204"/>
        <end position="223"/>
    </location>
</feature>
<feature type="domain" description="Response regulatory" evidence="9">
    <location>
        <begin position="674"/>
        <end position="788"/>
    </location>
</feature>
<evidence type="ECO:0000256" key="3">
    <source>
        <dbReference type="ARBA" id="ARBA00022553"/>
    </source>
</evidence>
<comment type="caution">
    <text evidence="10">The sequence shown here is derived from an EMBL/GenBank/DDBJ whole genome shotgun (WGS) entry which is preliminary data.</text>
</comment>
<evidence type="ECO:0000313" key="11">
    <source>
        <dbReference type="Proteomes" id="UP000753802"/>
    </source>
</evidence>
<dbReference type="InterPro" id="IPR036097">
    <property type="entry name" value="HisK_dim/P_sf"/>
</dbReference>
<feature type="transmembrane region" description="Helical" evidence="6">
    <location>
        <begin position="382"/>
        <end position="403"/>
    </location>
</feature>
<feature type="transmembrane region" description="Helical" evidence="6">
    <location>
        <begin position="353"/>
        <end position="376"/>
    </location>
</feature>
<feature type="transmembrane region" description="Helical" evidence="6">
    <location>
        <begin position="269"/>
        <end position="287"/>
    </location>
</feature>
<evidence type="ECO:0000313" key="10">
    <source>
        <dbReference type="EMBL" id="NCI48384.1"/>
    </source>
</evidence>
<dbReference type="SMART" id="SM00448">
    <property type="entry name" value="REC"/>
    <property type="match status" value="1"/>
</dbReference>
<dbReference type="SMART" id="SM00387">
    <property type="entry name" value="HATPase_c"/>
    <property type="match status" value="1"/>
</dbReference>
<dbReference type="PROSITE" id="PS50110">
    <property type="entry name" value="RESPONSE_REGULATORY"/>
    <property type="match status" value="1"/>
</dbReference>
<dbReference type="InterPro" id="IPR005467">
    <property type="entry name" value="His_kinase_dom"/>
</dbReference>
<dbReference type="EC" id="2.7.13.3" evidence="2"/>
<feature type="modified residue" description="4-aspartylphosphate" evidence="5">
    <location>
        <position position="723"/>
    </location>
</feature>
<evidence type="ECO:0000256" key="1">
    <source>
        <dbReference type="ARBA" id="ARBA00000085"/>
    </source>
</evidence>
<evidence type="ECO:0000256" key="4">
    <source>
        <dbReference type="ARBA" id="ARBA00023012"/>
    </source>
</evidence>
<feature type="transmembrane region" description="Helical" evidence="6">
    <location>
        <begin position="294"/>
        <end position="315"/>
    </location>
</feature>
<evidence type="ECO:0000256" key="6">
    <source>
        <dbReference type="SAM" id="Phobius"/>
    </source>
</evidence>
<dbReference type="Pfam" id="PF00072">
    <property type="entry name" value="Response_reg"/>
    <property type="match status" value="1"/>
</dbReference>
<dbReference type="PRINTS" id="PR00344">
    <property type="entry name" value="BCTRLSENSOR"/>
</dbReference>
<dbReference type="Pfam" id="PF07695">
    <property type="entry name" value="7TMR-DISM_7TM"/>
    <property type="match status" value="1"/>
</dbReference>
<keyword evidence="4" id="KW-0902">Two-component regulatory system</keyword>
<proteinExistence type="predicted"/>
<dbReference type="CDD" id="cd17546">
    <property type="entry name" value="REC_hyHK_CKI1_RcsC-like"/>
    <property type="match status" value="1"/>
</dbReference>
<dbReference type="SMART" id="SM00388">
    <property type="entry name" value="HisKA"/>
    <property type="match status" value="1"/>
</dbReference>
<dbReference type="Gene3D" id="1.10.287.130">
    <property type="match status" value="1"/>
</dbReference>
<dbReference type="CDD" id="cd00082">
    <property type="entry name" value="HisKA"/>
    <property type="match status" value="1"/>
</dbReference>
<dbReference type="InterPro" id="IPR011623">
    <property type="entry name" value="7TMR_DISM_rcpt_extracell_dom1"/>
</dbReference>
<evidence type="ECO:0000256" key="7">
    <source>
        <dbReference type="SAM" id="SignalP"/>
    </source>
</evidence>
<dbReference type="EMBL" id="JAACJS010000002">
    <property type="protein sequence ID" value="NCI48384.1"/>
    <property type="molecule type" value="Genomic_DNA"/>
</dbReference>
<dbReference type="InterPro" id="IPR003661">
    <property type="entry name" value="HisK_dim/P_dom"/>
</dbReference>
<dbReference type="PROSITE" id="PS50109">
    <property type="entry name" value="HIS_KIN"/>
    <property type="match status" value="1"/>
</dbReference>
<keyword evidence="11" id="KW-1185">Reference proteome</keyword>
<keyword evidence="3 5" id="KW-0597">Phosphoprotein</keyword>
<dbReference type="PANTHER" id="PTHR45339:SF1">
    <property type="entry name" value="HYBRID SIGNAL TRANSDUCTION HISTIDINE KINASE J"/>
    <property type="match status" value="1"/>
</dbReference>
<dbReference type="Pfam" id="PF00512">
    <property type="entry name" value="HisKA"/>
    <property type="match status" value="1"/>
</dbReference>
<dbReference type="InterPro" id="IPR036890">
    <property type="entry name" value="HATPase_C_sf"/>
</dbReference>
<dbReference type="Gene3D" id="3.40.50.2300">
    <property type="match status" value="1"/>
</dbReference>
<keyword evidence="6" id="KW-0812">Transmembrane</keyword>